<keyword evidence="3" id="KW-0560">Oxidoreductase</keyword>
<evidence type="ECO:0000256" key="1">
    <source>
        <dbReference type="ARBA" id="ARBA00022714"/>
    </source>
</evidence>
<organism evidence="8 9">
    <name type="scientific">Thermithiobacillus plumbiphilus</name>
    <dbReference type="NCBI Taxonomy" id="1729899"/>
    <lineage>
        <taxon>Bacteria</taxon>
        <taxon>Pseudomonadati</taxon>
        <taxon>Pseudomonadota</taxon>
        <taxon>Acidithiobacillia</taxon>
        <taxon>Acidithiobacillales</taxon>
        <taxon>Thermithiobacillaceae</taxon>
        <taxon>Thermithiobacillus</taxon>
    </lineage>
</organism>
<dbReference type="InterPro" id="IPR012748">
    <property type="entry name" value="Rieske-like_NirD"/>
</dbReference>
<evidence type="ECO:0000313" key="8">
    <source>
        <dbReference type="EMBL" id="MEK8089503.1"/>
    </source>
</evidence>
<keyword evidence="5" id="KW-0411">Iron-sulfur</keyword>
<evidence type="ECO:0000256" key="5">
    <source>
        <dbReference type="ARBA" id="ARBA00023014"/>
    </source>
</evidence>
<evidence type="ECO:0000256" key="2">
    <source>
        <dbReference type="ARBA" id="ARBA00022723"/>
    </source>
</evidence>
<feature type="domain" description="Rieske" evidence="7">
    <location>
        <begin position="10"/>
        <end position="105"/>
    </location>
</feature>
<keyword evidence="9" id="KW-1185">Reference proteome</keyword>
<evidence type="ECO:0000256" key="3">
    <source>
        <dbReference type="ARBA" id="ARBA00023002"/>
    </source>
</evidence>
<reference evidence="8 9" key="1">
    <citation type="submission" date="2024-04" db="EMBL/GenBank/DDBJ databases">
        <authorList>
            <person name="Abashina T."/>
            <person name="Shaikin A."/>
        </authorList>
    </citation>
    <scope>NUCLEOTIDE SEQUENCE [LARGE SCALE GENOMIC DNA]</scope>
    <source>
        <strain evidence="8 9">AAFK</strain>
    </source>
</reference>
<dbReference type="InterPro" id="IPR017941">
    <property type="entry name" value="Rieske_2Fe-2S"/>
</dbReference>
<dbReference type="Gene3D" id="2.102.10.10">
    <property type="entry name" value="Rieske [2Fe-2S] iron-sulphur domain"/>
    <property type="match status" value="1"/>
</dbReference>
<evidence type="ECO:0000313" key="9">
    <source>
        <dbReference type="Proteomes" id="UP001446205"/>
    </source>
</evidence>
<dbReference type="CDD" id="cd03530">
    <property type="entry name" value="Rieske_NirD_small_Bacillus"/>
    <property type="match status" value="1"/>
</dbReference>
<dbReference type="PANTHER" id="PTHR21496:SF23">
    <property type="entry name" value="3-PHENYLPROPIONATE_CINNAMIC ACID DIOXYGENASE FERREDOXIN SUBUNIT"/>
    <property type="match status" value="1"/>
</dbReference>
<evidence type="ECO:0000256" key="6">
    <source>
        <dbReference type="ARBA" id="ARBA00023063"/>
    </source>
</evidence>
<gene>
    <name evidence="8" type="primary">nirD</name>
    <name evidence="8" type="ORF">WOB96_06945</name>
</gene>
<dbReference type="Pfam" id="PF13806">
    <property type="entry name" value="Rieske_2"/>
    <property type="match status" value="1"/>
</dbReference>
<name>A0ABU9DAM1_9PROT</name>
<dbReference type="NCBIfam" id="TIGR02378">
    <property type="entry name" value="nirD_assim_sml"/>
    <property type="match status" value="1"/>
</dbReference>
<accession>A0ABU9DAM1</accession>
<dbReference type="InterPro" id="IPR036922">
    <property type="entry name" value="Rieske_2Fe-2S_sf"/>
</dbReference>
<evidence type="ECO:0000259" key="7">
    <source>
        <dbReference type="PROSITE" id="PS51296"/>
    </source>
</evidence>
<proteinExistence type="predicted"/>
<keyword evidence="4" id="KW-0408">Iron</keyword>
<keyword evidence="1" id="KW-0001">2Fe-2S</keyword>
<comment type="caution">
    <text evidence="8">The sequence shown here is derived from an EMBL/GenBank/DDBJ whole genome shotgun (WGS) entry which is preliminary data.</text>
</comment>
<evidence type="ECO:0000256" key="4">
    <source>
        <dbReference type="ARBA" id="ARBA00023004"/>
    </source>
</evidence>
<dbReference type="RefSeq" id="WP_341370558.1">
    <property type="nucleotide sequence ID" value="NZ_JBBPCO010000005.1"/>
</dbReference>
<keyword evidence="2" id="KW-0479">Metal-binding</keyword>
<dbReference type="PANTHER" id="PTHR21496">
    <property type="entry name" value="FERREDOXIN-RELATED"/>
    <property type="match status" value="1"/>
</dbReference>
<keyword evidence="6" id="KW-0534">Nitrate assimilation</keyword>
<dbReference type="EMBL" id="JBBPCO010000005">
    <property type="protein sequence ID" value="MEK8089503.1"/>
    <property type="molecule type" value="Genomic_DNA"/>
</dbReference>
<sequence length="111" mass="12163">MSAAIPMHWIAVGSLEDIPPLGGRYVETDKGQIALLRNETDEVFAVENRCPHRGGPLSEGYVSGRIVFCPLHNWQIDLTKGEALPPDVGCVKTYPVKIESGQIFLSLTDTK</sequence>
<dbReference type="PROSITE" id="PS51296">
    <property type="entry name" value="RIESKE"/>
    <property type="match status" value="1"/>
</dbReference>
<protein>
    <submittedName>
        <fullName evidence="8">Nitrite reductase small subunit NirD</fullName>
    </submittedName>
</protein>
<dbReference type="SUPFAM" id="SSF50022">
    <property type="entry name" value="ISP domain"/>
    <property type="match status" value="1"/>
</dbReference>
<dbReference type="Proteomes" id="UP001446205">
    <property type="component" value="Unassembled WGS sequence"/>
</dbReference>